<dbReference type="SUPFAM" id="SSF48371">
    <property type="entry name" value="ARM repeat"/>
    <property type="match status" value="2"/>
</dbReference>
<keyword evidence="6" id="KW-0653">Protein transport</keyword>
<organism evidence="10 11">
    <name type="scientific">Cavenderia fasciculata</name>
    <name type="common">Slime mold</name>
    <name type="synonym">Dictyostelium fasciculatum</name>
    <dbReference type="NCBI Taxonomy" id="261658"/>
    <lineage>
        <taxon>Eukaryota</taxon>
        <taxon>Amoebozoa</taxon>
        <taxon>Evosea</taxon>
        <taxon>Eumycetozoa</taxon>
        <taxon>Dictyostelia</taxon>
        <taxon>Acytosteliales</taxon>
        <taxon>Cavenderiaceae</taxon>
        <taxon>Cavenderia</taxon>
    </lineage>
</organism>
<protein>
    <submittedName>
        <fullName evidence="10">Importin 4</fullName>
    </submittedName>
</protein>
<dbReference type="PANTHER" id="PTHR10527">
    <property type="entry name" value="IMPORTIN BETA"/>
    <property type="match status" value="1"/>
</dbReference>
<dbReference type="GO" id="GO:0031267">
    <property type="term" value="F:small GTPase binding"/>
    <property type="evidence" value="ECO:0007669"/>
    <property type="project" value="InterPro"/>
</dbReference>
<dbReference type="OrthoDB" id="7862313at2759"/>
<comment type="subcellular location">
    <subcellularLocation>
        <location evidence="2">Cytoplasm</location>
    </subcellularLocation>
    <subcellularLocation>
        <location evidence="1">Nucleus</location>
    </subcellularLocation>
</comment>
<dbReference type="OMA" id="VMPRIRH"/>
<dbReference type="Proteomes" id="UP000007797">
    <property type="component" value="Unassembled WGS sequence"/>
</dbReference>
<dbReference type="SMART" id="SM00913">
    <property type="entry name" value="IBN_N"/>
    <property type="match status" value="1"/>
</dbReference>
<dbReference type="Pfam" id="PF25780">
    <property type="entry name" value="TPR_IPO5"/>
    <property type="match status" value="1"/>
</dbReference>
<feature type="compositionally biased region" description="Acidic residues" evidence="8">
    <location>
        <begin position="818"/>
        <end position="839"/>
    </location>
</feature>
<keyword evidence="11" id="KW-1185">Reference proteome</keyword>
<dbReference type="InterPro" id="IPR058584">
    <property type="entry name" value="IMB1_TNPO1-like_TPR"/>
</dbReference>
<dbReference type="InterPro" id="IPR011989">
    <property type="entry name" value="ARM-like"/>
</dbReference>
<keyword evidence="4" id="KW-0963">Cytoplasm</keyword>
<feature type="domain" description="Importin N-terminal" evidence="9">
    <location>
        <begin position="75"/>
        <end position="112"/>
    </location>
</feature>
<dbReference type="GO" id="GO:0005737">
    <property type="term" value="C:cytoplasm"/>
    <property type="evidence" value="ECO:0007669"/>
    <property type="project" value="UniProtKB-SubCell"/>
</dbReference>
<dbReference type="GeneID" id="14877135"/>
<feature type="region of interest" description="Disordered" evidence="8">
    <location>
        <begin position="815"/>
        <end position="839"/>
    </location>
</feature>
<evidence type="ECO:0000259" key="9">
    <source>
        <dbReference type="PROSITE" id="PS50166"/>
    </source>
</evidence>
<reference evidence="11" key="1">
    <citation type="journal article" date="2011" name="Genome Res.">
        <title>Phylogeny-wide analysis of social amoeba genomes highlights ancient origins for complex intercellular communication.</title>
        <authorList>
            <person name="Heidel A.J."/>
            <person name="Lawal H.M."/>
            <person name="Felder M."/>
            <person name="Schilde C."/>
            <person name="Helps N.R."/>
            <person name="Tunggal B."/>
            <person name="Rivero F."/>
            <person name="John U."/>
            <person name="Schleicher M."/>
            <person name="Eichinger L."/>
            <person name="Platzer M."/>
            <person name="Noegel A.A."/>
            <person name="Schaap P."/>
            <person name="Gloeckner G."/>
        </authorList>
    </citation>
    <scope>NUCLEOTIDE SEQUENCE [LARGE SCALE GENOMIC DNA]</scope>
    <source>
        <strain evidence="11">SH3</strain>
    </source>
</reference>
<dbReference type="Pfam" id="PF25574">
    <property type="entry name" value="TPR_IMB1"/>
    <property type="match status" value="1"/>
</dbReference>
<evidence type="ECO:0000256" key="7">
    <source>
        <dbReference type="ARBA" id="ARBA00023242"/>
    </source>
</evidence>
<dbReference type="Gene3D" id="1.25.10.10">
    <property type="entry name" value="Leucine-rich Repeat Variant"/>
    <property type="match status" value="1"/>
</dbReference>
<dbReference type="InterPro" id="IPR040122">
    <property type="entry name" value="Importin_beta"/>
</dbReference>
<evidence type="ECO:0000256" key="6">
    <source>
        <dbReference type="ARBA" id="ARBA00022927"/>
    </source>
</evidence>
<keyword evidence="7" id="KW-0539">Nucleus</keyword>
<sequence>MSIQQKDIDDILICLRGMLQPETVTEATQKLNSLLKRPISSLILMNQIQSSQFKEVIHQQISQSSRSSSSSGSIIRQLSAVLMRKKISVHWLHITEEQRVGLKSTLLQQFMQEPENAIKKAVAEVIIIICRISLPIGDWNEFLPFLYQLSQQQNSVFRELQMYMFEILLEHITVVAEHSTELAQLFKNGLNDPVLKVRTNTLKAVGSAIVTFSHDKKVVEKFLELMPLIIENIKICIQNHLDEEVQSSFVMFDELVESQLPTIVRVLPEIIKFSYQVAAAQDLDPSVRISAVEFIDVVIQNKPKIIRDSNLLEDLLKLILGLITTGAIEEDLEENELFIAAGVSLKHIGEEFSAKLVFHPLLGLMKQFSESQDLAHRISLPLIIQQLSYGCAEEMRDQVEAIVHMTMKGLADPNKTARQNAFICIARLSEHIEPEIYRFSNIIFPAIFKSLDDPDNAFVLRCCYALEAFLSNLETEELLPVLPSIMEKVGQLLERDNVQVKEFALSAITAIALSAEEHFAPYFDKVFTFLNGLLSITDQKHITLRANAMDCMGAIAKTVPKERIIPFIPNLMSISLAGLNLGVPELTELTFSFYSIIFEHFGEDMAPYLKDVFQLLLKSALSDDGLTKNQTQSAFNIQGIDNDESESGANEEEEENYSGLSVRTNFLDEKSAAIHCLATLAHCLPKSFFPYVQELITALESLCQYFHEDIRFEALGCLSSIITSVVACYPIEYKKGDFTTAVPEPVKVLLQFSFQIYNHILTFEVKKSVVSKAFLAIADTVKEVGPAAIAPFMNDIGNHVMNVVKGHAYCQTVNRDAEVEDDDEEDQDEPTEDEDEEESDYNLLHYASECMIEIATASGHAFKTYFEHSLQHLLKLTNPKNHHSIVACVIGTLAEILRVIEVDCSPYFERLYTVCMKALKDESPQVRRVSCFMLGILIKCSVCATKEHYVSVLQAILPMLQSATVSNEKEVVDNVMGCVARMIYAGSQNVPLVEVLPMFLAKLPIQKDLQEISSVFDAIFLLYSKHFDIVSPHTARIVSIFAHDLAQKLEDDVREKIVGFIKQLGEKFGPQMEQIISQLPVDQKSTILTQIQK</sequence>
<evidence type="ECO:0000256" key="3">
    <source>
        <dbReference type="ARBA" id="ARBA00022448"/>
    </source>
</evidence>
<keyword evidence="3" id="KW-0813">Transport</keyword>
<dbReference type="KEGG" id="dfa:DFA_02746"/>
<evidence type="ECO:0000256" key="4">
    <source>
        <dbReference type="ARBA" id="ARBA00022490"/>
    </source>
</evidence>
<dbReference type="GO" id="GO:0006606">
    <property type="term" value="P:protein import into nucleus"/>
    <property type="evidence" value="ECO:0007669"/>
    <property type="project" value="InterPro"/>
</dbReference>
<gene>
    <name evidence="10" type="primary">ipo4</name>
    <name evidence="10" type="ORF">DFA_02746</name>
</gene>
<evidence type="ECO:0000256" key="8">
    <source>
        <dbReference type="SAM" id="MobiDB-lite"/>
    </source>
</evidence>
<dbReference type="RefSeq" id="XP_004362354.1">
    <property type="nucleotide sequence ID" value="XM_004362297.1"/>
</dbReference>
<accession>F4PI16</accession>
<evidence type="ECO:0000313" key="11">
    <source>
        <dbReference type="Proteomes" id="UP000007797"/>
    </source>
</evidence>
<proteinExistence type="predicted"/>
<dbReference type="InterPro" id="IPR057672">
    <property type="entry name" value="TPR_IPO4/5"/>
</dbReference>
<keyword evidence="5" id="KW-0677">Repeat</keyword>
<evidence type="ECO:0000313" key="10">
    <source>
        <dbReference type="EMBL" id="EGG24503.1"/>
    </source>
</evidence>
<evidence type="ECO:0000256" key="2">
    <source>
        <dbReference type="ARBA" id="ARBA00004496"/>
    </source>
</evidence>
<evidence type="ECO:0000256" key="5">
    <source>
        <dbReference type="ARBA" id="ARBA00022737"/>
    </source>
</evidence>
<dbReference type="AlphaFoldDB" id="F4PI16"/>
<dbReference type="PROSITE" id="PS50166">
    <property type="entry name" value="IMPORTIN_B_NT"/>
    <property type="match status" value="1"/>
</dbReference>
<dbReference type="EMBL" id="GL883006">
    <property type="protein sequence ID" value="EGG24503.1"/>
    <property type="molecule type" value="Genomic_DNA"/>
</dbReference>
<evidence type="ECO:0000256" key="1">
    <source>
        <dbReference type="ARBA" id="ARBA00004123"/>
    </source>
</evidence>
<dbReference type="InterPro" id="IPR016024">
    <property type="entry name" value="ARM-type_fold"/>
</dbReference>
<dbReference type="InterPro" id="IPR001494">
    <property type="entry name" value="Importin-beta_N"/>
</dbReference>
<name>F4PI16_CACFS</name>